<dbReference type="CDD" id="cd22093">
    <property type="entry name" value="F-box_FBXO15"/>
    <property type="match status" value="1"/>
</dbReference>
<accession>A0A480DRH9</accession>
<dbReference type="CTD" id="201456"/>
<protein>
    <recommendedName>
        <fullName evidence="4">F-box only protein 15</fullName>
    </recommendedName>
</protein>
<dbReference type="InterPro" id="IPR001810">
    <property type="entry name" value="F-box_dom"/>
</dbReference>
<evidence type="ECO:0000256" key="4">
    <source>
        <dbReference type="ARBA" id="ARBA00068832"/>
    </source>
</evidence>
<dbReference type="Gene3D" id="1.20.1280.50">
    <property type="match status" value="1"/>
</dbReference>
<organism evidence="6">
    <name type="scientific">Sus scrofa</name>
    <name type="common">Pig</name>
    <dbReference type="NCBI Taxonomy" id="9823"/>
    <lineage>
        <taxon>Eukaryota</taxon>
        <taxon>Metazoa</taxon>
        <taxon>Chordata</taxon>
        <taxon>Craniata</taxon>
        <taxon>Vertebrata</taxon>
        <taxon>Euteleostomi</taxon>
        <taxon>Mammalia</taxon>
        <taxon>Eutheria</taxon>
        <taxon>Laurasiatheria</taxon>
        <taxon>Artiodactyla</taxon>
        <taxon>Suina</taxon>
        <taxon>Suidae</taxon>
        <taxon>Sus</taxon>
    </lineage>
</organism>
<evidence type="ECO:0000256" key="3">
    <source>
        <dbReference type="ARBA" id="ARBA00062469"/>
    </source>
</evidence>
<dbReference type="SMART" id="SM00256">
    <property type="entry name" value="FBOX"/>
    <property type="match status" value="1"/>
</dbReference>
<dbReference type="SUPFAM" id="SSF81383">
    <property type="entry name" value="F-box domain"/>
    <property type="match status" value="1"/>
</dbReference>
<comment type="subunit">
    <text evidence="3">Directly interacts with SKP1 and CUL1.</text>
</comment>
<dbReference type="RefSeq" id="XP_020954840.1">
    <property type="nucleotide sequence ID" value="XM_021099181.1"/>
</dbReference>
<dbReference type="OMA" id="YIMEHID"/>
<keyword evidence="2" id="KW-0833">Ubl conjugation pathway</keyword>
<dbReference type="PROSITE" id="PS50181">
    <property type="entry name" value="FBOX"/>
    <property type="match status" value="1"/>
</dbReference>
<evidence type="ECO:0000259" key="5">
    <source>
        <dbReference type="PROSITE" id="PS50181"/>
    </source>
</evidence>
<dbReference type="OrthoDB" id="3219396at2759"/>
<dbReference type="PANTHER" id="PTHR46731:SF1">
    <property type="entry name" value="F-BOX ONLY PROTEIN 15"/>
    <property type="match status" value="1"/>
</dbReference>
<feature type="domain" description="F-box" evidence="5">
    <location>
        <begin position="75"/>
        <end position="121"/>
    </location>
</feature>
<evidence type="ECO:0000313" key="6">
    <source>
        <dbReference type="EMBL" id="HCZ77169.1"/>
    </source>
</evidence>
<proteinExistence type="predicted"/>
<evidence type="ECO:0000256" key="1">
    <source>
        <dbReference type="ARBA" id="ARBA00003437"/>
    </source>
</evidence>
<dbReference type="PANTHER" id="PTHR46731">
    <property type="entry name" value="F-BOX ONLY PROTEIN 15"/>
    <property type="match status" value="1"/>
</dbReference>
<dbReference type="InterPro" id="IPR036047">
    <property type="entry name" value="F-box-like_dom_sf"/>
</dbReference>
<dbReference type="AlphaFoldDB" id="A0A480DRH9"/>
<evidence type="ECO:0000256" key="2">
    <source>
        <dbReference type="ARBA" id="ARBA00022786"/>
    </source>
</evidence>
<dbReference type="HOGENOM" id="CLU_047012_0_0_1"/>
<dbReference type="GeneID" id="100516237"/>
<dbReference type="Pfam" id="PF12937">
    <property type="entry name" value="F-box-like"/>
    <property type="match status" value="1"/>
</dbReference>
<comment type="function">
    <text evidence="1">Substrate-recognition component of the SCF (SKP1-CUL1-F-box protein)-type E3 ubiquitin ligase complex.</text>
</comment>
<reference evidence="6" key="1">
    <citation type="journal article" date="2019" name="PeerJ">
        <title>Genes of the pig, Sus scrofa, reconstructed with EvidentialGene.</title>
        <authorList>
            <person name="Gilbert D.G."/>
        </authorList>
    </citation>
    <scope>NUCLEOTIDE SEQUENCE</scope>
</reference>
<dbReference type="EMBL" id="DQIR01021694">
    <property type="protein sequence ID" value="HCZ77169.1"/>
    <property type="molecule type" value="Transcribed_RNA"/>
</dbReference>
<name>A0A480DRH9_PIG</name>
<dbReference type="FunFam" id="1.20.1280.50:FF:000061">
    <property type="entry name" value="F-box only protein 15"/>
    <property type="match status" value="1"/>
</dbReference>
<sequence>MATGRGRLLQQYWLGLLARRPRIGGDFWAPGSAGEAARSAGFRMGLGVRLAAGCAAQNHCVQRDVRCEKFHTGCSVSLDSLPSEILLKILFYLDAVTLLCMGCVNRRFYHLANDNFIWIRIYSTAFSPKRSNWKVNSVEKTAVSMNLLSVGDKEAGYWKKEYITKQIASVKAALARVLKPVNPYTGLPVKTKEALRISGLGWVIIVKEKSGKEYTMEHVDLSINDSSVTIVWYGKNWPSLATLSTLDLCGVTPVFMDRSKIPTKNRPRWHSLIAKYDLSHLTESTMIGCDRLIRIFCLNPGLVVGLWQREEELAFVMANLHFHHLVERSTLGSAAVPYELPPHTPFLDDSPEYGLHGYQLHVDMHSGGVFCLCGTFDNLFTKKGYIENEYVKLIVISFKNSTEHLPLIGKVGLSWKTNIFDGYIKSCSIMDVTLLDEYGKPFWCFSSPVCIQSSSRPSDGPNFLGETYYVDYVDSEGKVHVELLWLQETEEYLIVSLVLYLRVAKVNHWFGTKY</sequence>